<dbReference type="AlphaFoldDB" id="A0A560LHX9"/>
<reference evidence="1 2" key="1">
    <citation type="submission" date="2019-06" db="EMBL/GenBank/DDBJ databases">
        <title>Genomic Encyclopedia of Type Strains, Phase IV (KMG-V): Genome sequencing to study the core and pangenomes of soil and plant-associated prokaryotes.</title>
        <authorList>
            <person name="Whitman W."/>
        </authorList>
    </citation>
    <scope>NUCLEOTIDE SEQUENCE [LARGE SCALE GENOMIC DNA]</scope>
    <source>
        <strain evidence="1 2">BR 10355</strain>
    </source>
</reference>
<organism evidence="1 2">
    <name type="scientific">Bradyrhizobium macuxiense</name>
    <dbReference type="NCBI Taxonomy" id="1755647"/>
    <lineage>
        <taxon>Bacteria</taxon>
        <taxon>Pseudomonadati</taxon>
        <taxon>Pseudomonadota</taxon>
        <taxon>Alphaproteobacteria</taxon>
        <taxon>Hyphomicrobiales</taxon>
        <taxon>Nitrobacteraceae</taxon>
        <taxon>Bradyrhizobium</taxon>
    </lineage>
</organism>
<proteinExistence type="predicted"/>
<evidence type="ECO:0000313" key="2">
    <source>
        <dbReference type="Proteomes" id="UP000321304"/>
    </source>
</evidence>
<comment type="caution">
    <text evidence="1">The sequence shown here is derived from an EMBL/GenBank/DDBJ whole genome shotgun (WGS) entry which is preliminary data.</text>
</comment>
<gene>
    <name evidence="1" type="ORF">FBZ93_109302</name>
</gene>
<evidence type="ECO:0000313" key="1">
    <source>
        <dbReference type="EMBL" id="TWB94862.1"/>
    </source>
</evidence>
<dbReference type="Proteomes" id="UP000321304">
    <property type="component" value="Unassembled WGS sequence"/>
</dbReference>
<sequence>MTTDQRAGSPNIVVLFSGHMIDAPDRKTPRFPPDKEPAAAAAIADALAKIGVAKGDLAICGGACGGDLLFAEAALAQGMGLEIYIPFDEPTFLAGSVDFAGGNWRARYLAAKSRAALHVMPVELGPLPAGENAYERDNQWMLERAARFGDKKLAFICLWNGEGGDGPGGAKHLMDEAERKTTWVYWLDTRKLWD</sequence>
<protein>
    <submittedName>
        <fullName evidence="1">Uncharacterized protein</fullName>
    </submittedName>
</protein>
<dbReference type="Gene3D" id="3.40.50.450">
    <property type="match status" value="1"/>
</dbReference>
<name>A0A560LHX9_9BRAD</name>
<dbReference type="EMBL" id="VITY01000009">
    <property type="protein sequence ID" value="TWB94862.1"/>
    <property type="molecule type" value="Genomic_DNA"/>
</dbReference>
<keyword evidence="2" id="KW-1185">Reference proteome</keyword>
<accession>A0A560LHX9</accession>